<organism evidence="1 2">
    <name type="scientific">Zarea fungicola</name>
    <dbReference type="NCBI Taxonomy" id="93591"/>
    <lineage>
        <taxon>Eukaryota</taxon>
        <taxon>Fungi</taxon>
        <taxon>Dikarya</taxon>
        <taxon>Ascomycota</taxon>
        <taxon>Pezizomycotina</taxon>
        <taxon>Sordariomycetes</taxon>
        <taxon>Hypocreomycetidae</taxon>
        <taxon>Hypocreales</taxon>
        <taxon>Cordycipitaceae</taxon>
        <taxon>Zarea</taxon>
    </lineage>
</organism>
<comment type="caution">
    <text evidence="1">The sequence shown here is derived from an EMBL/GenBank/DDBJ whole genome shotgun (WGS) entry which is preliminary data.</text>
</comment>
<evidence type="ECO:0000313" key="2">
    <source>
        <dbReference type="Proteomes" id="UP001143910"/>
    </source>
</evidence>
<protein>
    <submittedName>
        <fullName evidence="1">Uncharacterized protein</fullName>
    </submittedName>
</protein>
<sequence length="354" mass="39933">MADPPKPRHGLNCYLFPPCRTLHPPFCLFLEHYQIHFGVSASSSRDTTEILLFDTTAYIKAPTTPSRASERQFFEPNPIFVLKKLSNSMADEAVINDHRRGPWSQQEDNCLMQLVQAHGPHNWVKIAQTLRTRTPKQCRERYHQNLKPSLNHDPITPEEGAQIEQLVVELGKRWAEIARRLHGRSDNAVKNWWNGSQNRRKRFDRRRNASSISGQEYYHRASSMSGSTRSLPPPMNSPVEHHRQQGPWSEAPLPSPCSSESADVDLYGYTTSPGRLPILPRQSIELAPLRTMSSGNHVSSGALPSLSTLAQQPDNDAAHRRQYLLTAPNSPVQLQQASDGNTRDSRMNLSSLLG</sequence>
<dbReference type="EMBL" id="JANJQO010000003">
    <property type="protein sequence ID" value="KAJ2984251.1"/>
    <property type="molecule type" value="Genomic_DNA"/>
</dbReference>
<evidence type="ECO:0000313" key="1">
    <source>
        <dbReference type="EMBL" id="KAJ2984251.1"/>
    </source>
</evidence>
<reference evidence="1" key="1">
    <citation type="submission" date="2022-08" db="EMBL/GenBank/DDBJ databases">
        <title>Genome Sequence of Lecanicillium fungicola.</title>
        <authorList>
            <person name="Buettner E."/>
        </authorList>
    </citation>
    <scope>NUCLEOTIDE SEQUENCE</scope>
    <source>
        <strain evidence="1">Babe33</strain>
    </source>
</reference>
<gene>
    <name evidence="1" type="ORF">NQ176_g102</name>
</gene>
<proteinExistence type="predicted"/>
<dbReference type="Proteomes" id="UP001143910">
    <property type="component" value="Unassembled WGS sequence"/>
</dbReference>
<name>A0ACC1P0J4_9HYPO</name>
<accession>A0ACC1P0J4</accession>
<keyword evidence="2" id="KW-1185">Reference proteome</keyword>